<feature type="signal peptide" evidence="5">
    <location>
        <begin position="1"/>
        <end position="32"/>
    </location>
</feature>
<dbReference type="InterPro" id="IPR006710">
    <property type="entry name" value="Glyco_hydro_43"/>
</dbReference>
<dbReference type="PROSITE" id="PS51766">
    <property type="entry name" value="DOCKERIN"/>
    <property type="match status" value="1"/>
</dbReference>
<dbReference type="Gene3D" id="1.20.1270.90">
    <property type="entry name" value="AF1782-like"/>
    <property type="match status" value="3"/>
</dbReference>
<dbReference type="CDD" id="cd18825">
    <property type="entry name" value="GH43_CtGH43-like"/>
    <property type="match status" value="1"/>
</dbReference>
<dbReference type="Gene3D" id="1.10.1330.10">
    <property type="entry name" value="Dockerin domain"/>
    <property type="match status" value="1"/>
</dbReference>
<dbReference type="RefSeq" id="WP_138003079.1">
    <property type="nucleotide sequence ID" value="NZ_QGQD01000066.1"/>
</dbReference>
<dbReference type="SUPFAM" id="SSF75005">
    <property type="entry name" value="Arabinanase/levansucrase/invertase"/>
    <property type="match status" value="1"/>
</dbReference>
<dbReference type="CDD" id="cd14256">
    <property type="entry name" value="Dockerin_I"/>
    <property type="match status" value="1"/>
</dbReference>
<dbReference type="InterPro" id="IPR008979">
    <property type="entry name" value="Galactose-bd-like_sf"/>
</dbReference>
<name>A0A4U8Q4J6_9FIRM</name>
<dbReference type="PANTHER" id="PTHR22925">
    <property type="entry name" value="GLYCOSYL HYDROLASE 43 FAMILY MEMBER"/>
    <property type="match status" value="1"/>
</dbReference>
<comment type="caution">
    <text evidence="7">The sequence shown here is derived from an EMBL/GenBank/DDBJ whole genome shotgun (WGS) entry which is preliminary data.</text>
</comment>
<evidence type="ECO:0000259" key="6">
    <source>
        <dbReference type="PROSITE" id="PS51766"/>
    </source>
</evidence>
<dbReference type="PANTHER" id="PTHR22925:SF3">
    <property type="entry name" value="GLYCOSYL HYDROLASE FAMILY PROTEIN 43"/>
    <property type="match status" value="1"/>
</dbReference>
<feature type="domain" description="Dockerin" evidence="6">
    <location>
        <begin position="1146"/>
        <end position="1212"/>
    </location>
</feature>
<dbReference type="Pfam" id="PF00404">
    <property type="entry name" value="Dockerin_1"/>
    <property type="match status" value="1"/>
</dbReference>
<dbReference type="GO" id="GO:0004553">
    <property type="term" value="F:hydrolase activity, hydrolyzing O-glycosyl compounds"/>
    <property type="evidence" value="ECO:0007669"/>
    <property type="project" value="InterPro"/>
</dbReference>
<reference evidence="7 8" key="1">
    <citation type="journal article" date="2019" name="Anaerobe">
        <title>Detection of Robinsoniella peoriensis in multiple bone samples of a trauma patient.</title>
        <authorList>
            <person name="Schrottner P."/>
            <person name="Hartwich K."/>
            <person name="Bunk B."/>
            <person name="Schober I."/>
            <person name="Helbig S."/>
            <person name="Rudolph W.W."/>
            <person name="Gunzer F."/>
        </authorList>
    </citation>
    <scope>NUCLEOTIDE SEQUENCE [LARGE SCALE GENOMIC DNA]</scope>
    <source>
        <strain evidence="7 8">DSM 106044</strain>
    </source>
</reference>
<evidence type="ECO:0000256" key="5">
    <source>
        <dbReference type="SAM" id="SignalP"/>
    </source>
</evidence>
<sequence length="1212" mass="134181" precursor="true">MKKRRCFKKAIAGISVLAMGVSTIMPAMPAVAAEEQMDTKVRQGDNMQLTAEEAEGNDYVLYTVNCGTPDPSVVPNQDQERMGLFQSNVDQAFGADTGTGAEWGRKPNDAYSAAINNGSDATDIGNSFIYMSDGSDITFDKYKSALGYNFELPTEKIEGLEENTYEVTLAFKHYWDNRLVNIMLEGETVATDISVNYGEWVSRTFTTKVTDGELNLLVKSPRRTSGKEDPILNYVKVRAVKEELKEVPEYSSFTGTKGDTLYDTNGNQIQAHGGQIQQLTVDGKTKWYWIGEDKTNDYRPVGGIHMYSSDDLYNWKDEGIVLRTMEDPEQFESDAYFRELYGNESQEQKDAVFVDLDKNNCVMERPKMIYNDQTNKYVIWFHADGRYPGSDADYGKAKAGVAISDSPNGPFKLLGSYKLNSHNDPNGNLGYDGWEGRGSVRDMNLFKDDDGTAYVIYSSEGNQTMYVSKLNDDYTGLKTAPDVAVEGVDFTRNFEGWSREAPAMFKYRDKYYVVTSGCTGWSPNQAKYAVADTPMGPWTEIGDPCTDWGSGTTYDTQSTCVFPVDAENGKFIYMGDRWNAGDLSESRYVWVPVEFQPDNKIALRRYEDWTLDDLNDKGLFDIITELPSVVSSVTDIMKQLPSEVTISYGTDEETTPVTWSMGEYDENKIGIVTITGNLTEKGREFSRDIYIVNPSTLYFFDSGAEKSDYFDAVKKELGNKVLNTVTDQKYTEENKAGYTGVTEAESPESFDIGLHDGKSLQENGWWAGDGKNIEYAFDLNPGTYTLAAGFQEWWDTQRDMKLSIKMGDQVLAEQDFTLAANDGNLQVSQSFEVTEAGKAVVTVSKRGSANPVLSWIGVLGSVDEPSVGVNKNSLQHAITMAEKLEAEQDANNCYTEESWAKVQKALDDARTVMADTEALQEDVDYAFLKLISSCNLLTDGIQKMGLNAVIEGTKAILENEEELAEYTEESVEAVRKALADAEKVYAESGADQETVNAAARKLMDAVTGMLVKTEETRLDILIRKAEELLKNKDQYTSASAANLEKVLAEAKKVAGNSQASEAQINESYANLAKAMTDLVRKGDKAELKNALDKANEIIANSGKYLEDTISGLQAVITEAQTVYDSGDADTEKVGEVLKKLVNEILKARLKGDADLNGVVDTRDSAEVLKYDAELKTLTKEQIKAADVNEDGAANTNDAVSILKYAAGKIEEF</sequence>
<dbReference type="Gene3D" id="2.60.120.430">
    <property type="entry name" value="Galactose-binding lectin"/>
    <property type="match status" value="1"/>
</dbReference>
<keyword evidence="2" id="KW-0378">Hydrolase</keyword>
<dbReference type="InterPro" id="IPR002105">
    <property type="entry name" value="Dockerin_1_rpt"/>
</dbReference>
<proteinExistence type="inferred from homology"/>
<feature type="chain" id="PRO_5020956733" evidence="5">
    <location>
        <begin position="33"/>
        <end position="1212"/>
    </location>
</feature>
<dbReference type="SUPFAM" id="SSF49785">
    <property type="entry name" value="Galactose-binding domain-like"/>
    <property type="match status" value="1"/>
</dbReference>
<dbReference type="GO" id="GO:0000272">
    <property type="term" value="P:polysaccharide catabolic process"/>
    <property type="evidence" value="ECO:0007669"/>
    <property type="project" value="InterPro"/>
</dbReference>
<dbReference type="SUPFAM" id="SSF63446">
    <property type="entry name" value="Type I dockerin domain"/>
    <property type="match status" value="1"/>
</dbReference>
<dbReference type="STRING" id="180332.GCA_000797495_02766"/>
<protein>
    <submittedName>
        <fullName evidence="7">Beta-xylosidase</fullName>
    </submittedName>
</protein>
<evidence type="ECO:0000256" key="3">
    <source>
        <dbReference type="ARBA" id="ARBA00023295"/>
    </source>
</evidence>
<dbReference type="InterPro" id="IPR036439">
    <property type="entry name" value="Dockerin_dom_sf"/>
</dbReference>
<dbReference type="Proteomes" id="UP000306509">
    <property type="component" value="Unassembled WGS sequence"/>
</dbReference>
<keyword evidence="3" id="KW-0326">Glycosidase</keyword>
<evidence type="ECO:0000313" key="7">
    <source>
        <dbReference type="EMBL" id="TLC99739.1"/>
    </source>
</evidence>
<accession>A0A4U8Q4J6</accession>
<evidence type="ECO:0000256" key="4">
    <source>
        <dbReference type="SAM" id="Coils"/>
    </source>
</evidence>
<gene>
    <name evidence="7" type="ORF">DSM106044_03380</name>
</gene>
<comment type="similarity">
    <text evidence="1">Belongs to the glycosyl hydrolase 43 family.</text>
</comment>
<feature type="coiled-coil region" evidence="4">
    <location>
        <begin position="1011"/>
        <end position="1038"/>
    </location>
</feature>
<dbReference type="InterPro" id="IPR016134">
    <property type="entry name" value="Dockerin_dom"/>
</dbReference>
<dbReference type="Gene3D" id="1.20.1270.70">
    <property type="entry name" value="Designed single chain three-helix bundle"/>
    <property type="match status" value="1"/>
</dbReference>
<dbReference type="EMBL" id="QGQD01000066">
    <property type="protein sequence ID" value="TLC99739.1"/>
    <property type="molecule type" value="Genomic_DNA"/>
</dbReference>
<dbReference type="AlphaFoldDB" id="A0A4U8Q4J6"/>
<keyword evidence="4" id="KW-0175">Coiled coil</keyword>
<evidence type="ECO:0000313" key="8">
    <source>
        <dbReference type="Proteomes" id="UP000306509"/>
    </source>
</evidence>
<keyword evidence="5" id="KW-0732">Signal</keyword>
<evidence type="ECO:0000256" key="2">
    <source>
        <dbReference type="ARBA" id="ARBA00022801"/>
    </source>
</evidence>
<dbReference type="Pfam" id="PF04616">
    <property type="entry name" value="Glyco_hydro_43"/>
    <property type="match status" value="1"/>
</dbReference>
<dbReference type="InterPro" id="IPR023296">
    <property type="entry name" value="Glyco_hydro_beta-prop_sf"/>
</dbReference>
<evidence type="ECO:0000256" key="1">
    <source>
        <dbReference type="ARBA" id="ARBA00009865"/>
    </source>
</evidence>
<organism evidence="7 8">
    <name type="scientific">Robinsoniella peoriensis</name>
    <dbReference type="NCBI Taxonomy" id="180332"/>
    <lineage>
        <taxon>Bacteria</taxon>
        <taxon>Bacillati</taxon>
        <taxon>Bacillota</taxon>
        <taxon>Clostridia</taxon>
        <taxon>Lachnospirales</taxon>
        <taxon>Lachnospiraceae</taxon>
        <taxon>Robinsoniella</taxon>
    </lineage>
</organism>
<dbReference type="Gene3D" id="2.115.10.20">
    <property type="entry name" value="Glycosyl hydrolase domain, family 43"/>
    <property type="match status" value="1"/>
</dbReference>
<keyword evidence="8" id="KW-1185">Reference proteome</keyword>